<reference evidence="5 6" key="1">
    <citation type="journal article" date="2020" name="Harmful Algae">
        <title>Molecular and morphological characterization of a novel dihydroanatoxin-a producing Microcoleus species (cyanobacteria) from the Russian River, California, USA.</title>
        <authorList>
            <person name="Conklin K.Y."/>
            <person name="Stancheva R."/>
            <person name="Otten T.G."/>
            <person name="Fadness R."/>
            <person name="Boyer G.L."/>
            <person name="Read B."/>
            <person name="Zhang X."/>
            <person name="Sheath R.G."/>
        </authorList>
    </citation>
    <scope>NUCLEOTIDE SEQUENCE [LARGE SCALE GENOMIC DNA]</scope>
    <source>
        <strain evidence="5 6">PTRS2</strain>
    </source>
</reference>
<evidence type="ECO:0000256" key="2">
    <source>
        <dbReference type="SAM" id="MobiDB-lite"/>
    </source>
</evidence>
<comment type="caution">
    <text evidence="5">The sequence shown here is derived from an EMBL/GenBank/DDBJ whole genome shotgun (WGS) entry which is preliminary data.</text>
</comment>
<dbReference type="RefSeq" id="WP_340520070.1">
    <property type="nucleotide sequence ID" value="NZ_JBBLXS010000057.1"/>
</dbReference>
<feature type="signal peptide" evidence="4">
    <location>
        <begin position="1"/>
        <end position="24"/>
    </location>
</feature>
<feature type="transmembrane region" description="Helical" evidence="3">
    <location>
        <begin position="118"/>
        <end position="136"/>
    </location>
</feature>
<protein>
    <submittedName>
        <fullName evidence="5">Uncharacterized protein</fullName>
    </submittedName>
</protein>
<feature type="region of interest" description="Disordered" evidence="2">
    <location>
        <begin position="310"/>
        <end position="332"/>
    </location>
</feature>
<feature type="transmembrane region" description="Helical" evidence="3">
    <location>
        <begin position="142"/>
        <end position="162"/>
    </location>
</feature>
<keyword evidence="3" id="KW-0472">Membrane</keyword>
<organism evidence="5 6">
    <name type="scientific">Microcoleus anatoxicus PTRS2</name>
    <dbReference type="NCBI Taxonomy" id="2705321"/>
    <lineage>
        <taxon>Bacteria</taxon>
        <taxon>Bacillati</taxon>
        <taxon>Cyanobacteriota</taxon>
        <taxon>Cyanophyceae</taxon>
        <taxon>Oscillatoriophycideae</taxon>
        <taxon>Oscillatoriales</taxon>
        <taxon>Microcoleaceae</taxon>
        <taxon>Microcoleus</taxon>
        <taxon>Microcoleus anatoxicus</taxon>
    </lineage>
</organism>
<evidence type="ECO:0000256" key="3">
    <source>
        <dbReference type="SAM" id="Phobius"/>
    </source>
</evidence>
<proteinExistence type="predicted"/>
<keyword evidence="6" id="KW-1185">Reference proteome</keyword>
<evidence type="ECO:0000256" key="1">
    <source>
        <dbReference type="SAM" id="Coils"/>
    </source>
</evidence>
<feature type="chain" id="PRO_5045569820" evidence="4">
    <location>
        <begin position="25"/>
        <end position="332"/>
    </location>
</feature>
<evidence type="ECO:0000256" key="4">
    <source>
        <dbReference type="SAM" id="SignalP"/>
    </source>
</evidence>
<dbReference type="Proteomes" id="UP001384579">
    <property type="component" value="Unassembled WGS sequence"/>
</dbReference>
<name>A0ABU8YJJ0_9CYAN</name>
<keyword evidence="3" id="KW-1133">Transmembrane helix</keyword>
<evidence type="ECO:0000313" key="6">
    <source>
        <dbReference type="Proteomes" id="UP001384579"/>
    </source>
</evidence>
<gene>
    <name evidence="5" type="ORF">WMG39_06615</name>
</gene>
<feature type="transmembrane region" description="Helical" evidence="3">
    <location>
        <begin position="63"/>
        <end position="84"/>
    </location>
</feature>
<keyword evidence="3" id="KW-0812">Transmembrane</keyword>
<keyword evidence="1" id="KW-0175">Coiled coil</keyword>
<accession>A0ABU8YJJ0</accession>
<keyword evidence="4" id="KW-0732">Signal</keyword>
<sequence>MKRIKSILIGLFLASSIGVTDAYAQSNKPSPQASPPALSTQGAQTDWDVETIIKSKSLDNPKFYVVLLVTLIAGGVGGIVFELLNLQGNIELTHAPTEDEFAAKLAYATPKNVTDLGIFARIIIGACAAVPAMVVIEPASVLSLLAMSLLAGSAGTAVFRSLQDRFLLAITQQEAREQKIEIHQKNKTAKIDKAIAAVETLEEEVEKKSESPEGRTDLIIPEGTFLNRRRFAEVRKVLLQVTGVNTKANEAIAAFKKLEEELIEKSVKLPGTMDLKFTKDTAIKFNLFGNVKDCLSQAKGANELTAIADNSVISTSSPDPKSPVNDRKPDRT</sequence>
<feature type="coiled-coil region" evidence="1">
    <location>
        <begin position="184"/>
        <end position="211"/>
    </location>
</feature>
<evidence type="ECO:0000313" key="5">
    <source>
        <dbReference type="EMBL" id="MEK0184527.1"/>
    </source>
</evidence>
<dbReference type="EMBL" id="JBBLXS010000057">
    <property type="protein sequence ID" value="MEK0184527.1"/>
    <property type="molecule type" value="Genomic_DNA"/>
</dbReference>